<dbReference type="GeneID" id="32900791"/>
<proteinExistence type="predicted"/>
<protein>
    <submittedName>
        <fullName evidence="1">Uncharacterized protein</fullName>
    </submittedName>
</protein>
<evidence type="ECO:0000313" key="2">
    <source>
        <dbReference type="Proteomes" id="UP000249949"/>
    </source>
</evidence>
<dbReference type="AlphaFoldDB" id="A0A2Z2HID0"/>
<accession>A0A2Z2HID0</accession>
<dbReference type="EMBL" id="CP021324">
    <property type="protein sequence ID" value="ARS63914.1"/>
    <property type="molecule type" value="Genomic_DNA"/>
</dbReference>
<name>A0A2Z2HID0_9ARCH</name>
<dbReference type="OrthoDB" id="1550at2157"/>
<keyword evidence="2" id="KW-1185">Reference proteome</keyword>
<dbReference type="Proteomes" id="UP000249949">
    <property type="component" value="Chromosome"/>
</dbReference>
<reference evidence="1 2" key="1">
    <citation type="journal article" date="2017" name="Environ. Microbiol.">
        <title>Genome and epigenome of a novel marine Thaumarchaeota strain suggest viral infection, phosphorothioation DNA modification and multiple restriction systems.</title>
        <authorList>
            <person name="Ahlgren N.A."/>
            <person name="Chen Y."/>
            <person name="Needham D.M."/>
            <person name="Parada A.E."/>
            <person name="Sachdeva R."/>
            <person name="Trinh V."/>
            <person name="Chen T."/>
            <person name="Fuhrman J.A."/>
        </authorList>
    </citation>
    <scope>NUCLEOTIDE SEQUENCE [LARGE SCALE GENOMIC DNA]</scope>
    <source>
        <strain evidence="1 2">SPOT01</strain>
    </source>
</reference>
<evidence type="ECO:0000313" key="1">
    <source>
        <dbReference type="EMBL" id="ARS63914.1"/>
    </source>
</evidence>
<gene>
    <name evidence="1" type="ORF">NMSP_0288</name>
</gene>
<sequence>MTEQTTSGSIAPYFDQFFNQIKNVHPKIDPELLIRIMLFEINLKKFVGPDIPHVHLDVQYEQGVDLKQKQEEARDKFPIEVTTNKWGDGVIFSGLMGIRHIEKVCADPQITKVTGTATPRHN</sequence>
<organism evidence="1 2">
    <name type="scientific">Candidatus Nitrosomarinus catalinensis</name>
    <dbReference type="NCBI Taxonomy" id="1898749"/>
    <lineage>
        <taxon>Archaea</taxon>
        <taxon>Nitrososphaerota</taxon>
        <taxon>Nitrososphaeria</taxon>
        <taxon>Nitrosopumilales</taxon>
        <taxon>Nitrosopumilaceae</taxon>
        <taxon>Candidatus Nitrosomarinus</taxon>
    </lineage>
</organism>
<dbReference type="KEGG" id="nct:NMSP_0288"/>
<dbReference type="RefSeq" id="WP_086907124.1">
    <property type="nucleotide sequence ID" value="NZ_CP021324.1"/>
</dbReference>